<evidence type="ECO:0000256" key="5">
    <source>
        <dbReference type="ARBA" id="ARBA00023239"/>
    </source>
</evidence>
<proteinExistence type="inferred from homology"/>
<keyword evidence="1 7" id="KW-1003">Cell membrane</keyword>
<keyword evidence="2 7" id="KW-0812">Transmembrane</keyword>
<comment type="similarity">
    <text evidence="7">Belongs to the transglycosylase MltG family.</text>
</comment>
<organism evidence="8 9">
    <name type="scientific">Idiomarina aquatica</name>
    <dbReference type="NCBI Taxonomy" id="1327752"/>
    <lineage>
        <taxon>Bacteria</taxon>
        <taxon>Pseudomonadati</taxon>
        <taxon>Pseudomonadota</taxon>
        <taxon>Gammaproteobacteria</taxon>
        <taxon>Alteromonadales</taxon>
        <taxon>Idiomarinaceae</taxon>
        <taxon>Idiomarina</taxon>
    </lineage>
</organism>
<evidence type="ECO:0000256" key="1">
    <source>
        <dbReference type="ARBA" id="ARBA00022475"/>
    </source>
</evidence>
<dbReference type="GO" id="GO:0071555">
    <property type="term" value="P:cell wall organization"/>
    <property type="evidence" value="ECO:0007669"/>
    <property type="project" value="UniProtKB-KW"/>
</dbReference>
<keyword evidence="5 7" id="KW-0456">Lyase</keyword>
<dbReference type="PANTHER" id="PTHR30518:SF2">
    <property type="entry name" value="ENDOLYTIC MUREIN TRANSGLYCOSYLASE"/>
    <property type="match status" value="1"/>
</dbReference>
<evidence type="ECO:0000256" key="2">
    <source>
        <dbReference type="ARBA" id="ARBA00022692"/>
    </source>
</evidence>
<keyword evidence="4 7" id="KW-0472">Membrane</keyword>
<dbReference type="GO" id="GO:0005886">
    <property type="term" value="C:plasma membrane"/>
    <property type="evidence" value="ECO:0007669"/>
    <property type="project" value="UniProtKB-UniRule"/>
</dbReference>
<dbReference type="EC" id="4.2.2.29" evidence="7"/>
<dbReference type="GO" id="GO:0008932">
    <property type="term" value="F:lytic endotransglycosylase activity"/>
    <property type="evidence" value="ECO:0007669"/>
    <property type="project" value="UniProtKB-UniRule"/>
</dbReference>
<dbReference type="RefSeq" id="WP_105306449.1">
    <property type="nucleotide sequence ID" value="NZ_PIPS01000002.1"/>
</dbReference>
<comment type="caution">
    <text evidence="8">The sequence shown here is derived from an EMBL/GenBank/DDBJ whole genome shotgun (WGS) entry which is preliminary data.</text>
</comment>
<evidence type="ECO:0000313" key="9">
    <source>
        <dbReference type="Proteomes" id="UP000286680"/>
    </source>
</evidence>
<dbReference type="GO" id="GO:0009252">
    <property type="term" value="P:peptidoglycan biosynthetic process"/>
    <property type="evidence" value="ECO:0007669"/>
    <property type="project" value="UniProtKB-UniRule"/>
</dbReference>
<dbReference type="Proteomes" id="UP000286680">
    <property type="component" value="Unassembled WGS sequence"/>
</dbReference>
<gene>
    <name evidence="7" type="primary">mltG</name>
    <name evidence="8" type="ORF">CWE23_09130</name>
</gene>
<dbReference type="CDD" id="cd08010">
    <property type="entry name" value="MltG_like"/>
    <property type="match status" value="1"/>
</dbReference>
<keyword evidence="9" id="KW-1185">Reference proteome</keyword>
<reference evidence="9" key="1">
    <citation type="journal article" date="2018" name="Front. Microbiol.">
        <title>Genome-Based Analysis Reveals the Taxonomy and Diversity of the Family Idiomarinaceae.</title>
        <authorList>
            <person name="Liu Y."/>
            <person name="Lai Q."/>
            <person name="Shao Z."/>
        </authorList>
    </citation>
    <scope>NUCLEOTIDE SEQUENCE [LARGE SCALE GENOMIC DNA]</scope>
    <source>
        <strain evidence="9">SN-14</strain>
    </source>
</reference>
<evidence type="ECO:0000256" key="4">
    <source>
        <dbReference type="ARBA" id="ARBA00023136"/>
    </source>
</evidence>
<name>A0AA94JD50_9GAMM</name>
<keyword evidence="3 7" id="KW-1133">Transmembrane helix</keyword>
<feature type="site" description="Important for catalytic activity" evidence="7">
    <location>
        <position position="217"/>
    </location>
</feature>
<evidence type="ECO:0000256" key="3">
    <source>
        <dbReference type="ARBA" id="ARBA00022989"/>
    </source>
</evidence>
<dbReference type="HAMAP" id="MF_02065">
    <property type="entry name" value="MltG"/>
    <property type="match status" value="1"/>
</dbReference>
<sequence>MKKFIVIALILIAAAIVGGRWFALEYLQTPFVSRTTFSEPLMLRVQRGDSARHIIAQINDHLKRDSDRIDYRLSQLLIGIDRLQAGVYQVSPTDSWQTLWQKLERGDEMQFSVTLVEGLRIEQWLKHLQAQPFLKATLRPDNLIEQLDFIDGYTNAEGLFLPETYHYRADKTDKDILRRAYQAMQQKLDEIWQQRSADCPVDTPYELLILASIIEKETGIDGERAMVASVFANRMATGMRLQSDPTTIYGIEAFDGNLTRAHLREKTAYNTYRIDGLPPTPIAMVSEASLRAAADPAQSDYFYFVANGEGGHVFSKTLEEHNKAVRKYQLNTATDDSQGEQ</sequence>
<accession>A0AA94JD50</accession>
<comment type="function">
    <text evidence="7">Functions as a peptidoglycan terminase that cleaves nascent peptidoglycan strands endolytically to terminate their elongation.</text>
</comment>
<dbReference type="EMBL" id="PIPS01000002">
    <property type="protein sequence ID" value="RUO43494.1"/>
    <property type="molecule type" value="Genomic_DNA"/>
</dbReference>
<dbReference type="PANTHER" id="PTHR30518">
    <property type="entry name" value="ENDOLYTIC MUREIN TRANSGLYCOSYLASE"/>
    <property type="match status" value="1"/>
</dbReference>
<evidence type="ECO:0000313" key="8">
    <source>
        <dbReference type="EMBL" id="RUO43494.1"/>
    </source>
</evidence>
<evidence type="ECO:0000256" key="6">
    <source>
        <dbReference type="ARBA" id="ARBA00023316"/>
    </source>
</evidence>
<dbReference type="FunFam" id="3.30.160.60:FF:000242">
    <property type="entry name" value="Endolytic murein transglycosylase"/>
    <property type="match status" value="1"/>
</dbReference>
<protein>
    <recommendedName>
        <fullName evidence="7">Endolytic murein transglycosylase</fullName>
        <ecNumber evidence="7">4.2.2.29</ecNumber>
    </recommendedName>
    <alternativeName>
        <fullName evidence="7">Peptidoglycan lytic transglycosylase</fullName>
    </alternativeName>
    <alternativeName>
        <fullName evidence="7">Peptidoglycan polymerization terminase</fullName>
    </alternativeName>
</protein>
<comment type="catalytic activity">
    <reaction evidence="7">
        <text>a peptidoglycan chain = a peptidoglycan chain with N-acetyl-1,6-anhydromuramyl-[peptide] at the reducing end + a peptidoglycan chain with N-acetylglucosamine at the non-reducing end.</text>
        <dbReference type="EC" id="4.2.2.29"/>
    </reaction>
</comment>
<keyword evidence="6 7" id="KW-0961">Cell wall biogenesis/degradation</keyword>
<dbReference type="InterPro" id="IPR003770">
    <property type="entry name" value="MLTG-like"/>
</dbReference>
<dbReference type="Gene3D" id="3.30.160.60">
    <property type="entry name" value="Classic Zinc Finger"/>
    <property type="match status" value="1"/>
</dbReference>
<keyword evidence="7" id="KW-0997">Cell inner membrane</keyword>
<dbReference type="Pfam" id="PF02618">
    <property type="entry name" value="YceG"/>
    <property type="match status" value="1"/>
</dbReference>
<dbReference type="AlphaFoldDB" id="A0AA94JD50"/>
<evidence type="ECO:0000256" key="7">
    <source>
        <dbReference type="HAMAP-Rule" id="MF_02065"/>
    </source>
</evidence>
<dbReference type="NCBIfam" id="TIGR00247">
    <property type="entry name" value="endolytic transglycosylase MltG"/>
    <property type="match status" value="1"/>
</dbReference>